<evidence type="ECO:0000256" key="4">
    <source>
        <dbReference type="ARBA" id="ARBA00022980"/>
    </source>
</evidence>
<keyword evidence="10" id="KW-0150">Chloroplast</keyword>
<proteinExistence type="inferred from homology"/>
<geneLocation type="chloroplast" evidence="10"/>
<protein>
    <recommendedName>
        <fullName evidence="6 7">Large ribosomal subunit protein bL20c</fullName>
    </recommendedName>
</protein>
<name>A0A1D8D9D3_9STRA</name>
<dbReference type="RefSeq" id="YP_009308809.1">
    <property type="nucleotide sequence ID" value="NC_031425.1"/>
</dbReference>
<dbReference type="InterPro" id="IPR005813">
    <property type="entry name" value="Ribosomal_bL20"/>
</dbReference>
<dbReference type="FunFam" id="1.10.1900.20:FF:000001">
    <property type="entry name" value="50S ribosomal protein L20"/>
    <property type="match status" value="1"/>
</dbReference>
<keyword evidence="4 7" id="KW-0689">Ribosomal protein</keyword>
<evidence type="ECO:0000256" key="9">
    <source>
        <dbReference type="RuleBase" id="RU004311"/>
    </source>
</evidence>
<dbReference type="Gene3D" id="1.10.1900.20">
    <property type="entry name" value="Ribosomal protein L20"/>
    <property type="match status" value="1"/>
</dbReference>
<evidence type="ECO:0000313" key="10">
    <source>
        <dbReference type="EMBL" id="AOS86552.1"/>
    </source>
</evidence>
<dbReference type="GO" id="GO:0005840">
    <property type="term" value="C:ribosome"/>
    <property type="evidence" value="ECO:0007669"/>
    <property type="project" value="UniProtKB-KW"/>
</dbReference>
<dbReference type="InterPro" id="IPR035566">
    <property type="entry name" value="Ribosomal_protein_bL20_C"/>
</dbReference>
<evidence type="ECO:0000256" key="2">
    <source>
        <dbReference type="ARBA" id="ARBA00022730"/>
    </source>
</evidence>
<comment type="similarity">
    <text evidence="1 7 8">Belongs to the bacterial ribosomal protein bL20 family.</text>
</comment>
<dbReference type="PANTHER" id="PTHR10986">
    <property type="entry name" value="39S RIBOSOMAL PROTEIN L20"/>
    <property type="match status" value="1"/>
</dbReference>
<dbReference type="GO" id="GO:0009507">
    <property type="term" value="C:chloroplast"/>
    <property type="evidence" value="ECO:0007669"/>
    <property type="project" value="UniProtKB-SubCell"/>
</dbReference>
<dbReference type="GO" id="GO:0000027">
    <property type="term" value="P:ribosomal large subunit assembly"/>
    <property type="evidence" value="ECO:0007669"/>
    <property type="project" value="UniProtKB-UniRule"/>
</dbReference>
<evidence type="ECO:0000256" key="1">
    <source>
        <dbReference type="ARBA" id="ARBA00007698"/>
    </source>
</evidence>
<evidence type="ECO:0000256" key="3">
    <source>
        <dbReference type="ARBA" id="ARBA00022884"/>
    </source>
</evidence>
<organism evidence="10">
    <name type="scientific">Toxarium undulatum</name>
    <dbReference type="NCBI Taxonomy" id="210620"/>
    <lineage>
        <taxon>Eukaryota</taxon>
        <taxon>Sar</taxon>
        <taxon>Stramenopiles</taxon>
        <taxon>Ochrophyta</taxon>
        <taxon>Bacillariophyta</taxon>
        <taxon>Mediophyceae</taxon>
        <taxon>Toxariales</taxon>
        <taxon>Toxariaceae</taxon>
        <taxon>Toxarium</taxon>
    </lineage>
</organism>
<dbReference type="HAMAP" id="MF_00382">
    <property type="entry name" value="Ribosomal_bL20"/>
    <property type="match status" value="1"/>
</dbReference>
<sequence length="114" mass="13401">MVRVKRGNVARKRRKKILQLAKGYRGAHSRLFRVANQQVMKGLKYSYVGRKQKKRIFRRIWILRVNAASRLFGVKYSSLISNFKKANIELNRKMLSQLAILDTTTFSKLVEFVN</sequence>
<evidence type="ECO:0000256" key="7">
    <source>
        <dbReference type="HAMAP-Rule" id="MF_00382"/>
    </source>
</evidence>
<dbReference type="NCBIfam" id="TIGR01032">
    <property type="entry name" value="rplT_bact"/>
    <property type="match status" value="1"/>
</dbReference>
<dbReference type="GO" id="GO:1990904">
    <property type="term" value="C:ribonucleoprotein complex"/>
    <property type="evidence" value="ECO:0007669"/>
    <property type="project" value="UniProtKB-KW"/>
</dbReference>
<keyword evidence="10" id="KW-0934">Plastid</keyword>
<evidence type="ECO:0000256" key="8">
    <source>
        <dbReference type="RuleBase" id="RU000561"/>
    </source>
</evidence>
<gene>
    <name evidence="7 10" type="primary">rpl20</name>
</gene>
<dbReference type="GO" id="GO:0006412">
    <property type="term" value="P:translation"/>
    <property type="evidence" value="ECO:0007669"/>
    <property type="project" value="InterPro"/>
</dbReference>
<accession>A0A1D8D9D3</accession>
<dbReference type="PROSITE" id="PS00937">
    <property type="entry name" value="RIBOSOMAL_L20"/>
    <property type="match status" value="1"/>
</dbReference>
<dbReference type="EMBL" id="KX619437">
    <property type="protein sequence ID" value="AOS86552.1"/>
    <property type="molecule type" value="Genomic_DNA"/>
</dbReference>
<dbReference type="PRINTS" id="PR00062">
    <property type="entry name" value="RIBOSOMALL20"/>
</dbReference>
<dbReference type="Pfam" id="PF00453">
    <property type="entry name" value="Ribosomal_L20"/>
    <property type="match status" value="1"/>
</dbReference>
<dbReference type="AlphaFoldDB" id="A0A1D8D9D3"/>
<dbReference type="InterPro" id="IPR049946">
    <property type="entry name" value="RIBOSOMAL_L20_CS"/>
</dbReference>
<dbReference type="SUPFAM" id="SSF74731">
    <property type="entry name" value="Ribosomal protein L20"/>
    <property type="match status" value="1"/>
</dbReference>
<evidence type="ECO:0000256" key="6">
    <source>
        <dbReference type="ARBA" id="ARBA00035295"/>
    </source>
</evidence>
<keyword evidence="3 7" id="KW-0694">RNA-binding</keyword>
<dbReference type="Gene3D" id="6.10.160.10">
    <property type="match status" value="1"/>
</dbReference>
<dbReference type="GO" id="GO:0019843">
    <property type="term" value="F:rRNA binding"/>
    <property type="evidence" value="ECO:0007669"/>
    <property type="project" value="UniProtKB-UniRule"/>
</dbReference>
<keyword evidence="5 7" id="KW-0687">Ribonucleoprotein</keyword>
<comment type="function">
    <text evidence="7 9">Binds directly to 23S ribosomal RNA and is necessary for the in vitro assembly process of the 50S ribosomal subunit. It is not involved in the protein synthesizing functions of that subunit.</text>
</comment>
<evidence type="ECO:0000256" key="5">
    <source>
        <dbReference type="ARBA" id="ARBA00023274"/>
    </source>
</evidence>
<dbReference type="GeneID" id="29293256"/>
<keyword evidence="2 7" id="KW-0699">rRNA-binding</keyword>
<dbReference type="GO" id="GO:0003735">
    <property type="term" value="F:structural constituent of ribosome"/>
    <property type="evidence" value="ECO:0007669"/>
    <property type="project" value="InterPro"/>
</dbReference>
<reference evidence="10" key="1">
    <citation type="journal article" date="2016" name="Curr. Genet.">
        <title>Hoarding and horizontal transfer led to an expanded gene and intron repertoire in the plastid genome of the diatom, Toxarium undulatum (Bacillariophyta).</title>
        <authorList>
            <person name="Ruck E.C."/>
            <person name="Linard S.R."/>
            <person name="Nakov T."/>
            <person name="Theriot E.C."/>
            <person name="Alverson A.J."/>
        </authorList>
    </citation>
    <scope>NUCLEOTIDE SEQUENCE</scope>
    <source>
        <strain evidence="10">ECT3802</strain>
    </source>
</reference>
<comment type="subcellular location">
    <subcellularLocation>
        <location evidence="7">Plastid</location>
        <location evidence="7">Chloroplast</location>
    </subcellularLocation>
</comment>
<dbReference type="CDD" id="cd07026">
    <property type="entry name" value="Ribosomal_L20"/>
    <property type="match status" value="1"/>
</dbReference>